<organism evidence="2 3">
    <name type="scientific">Pengzhenrongella sicca</name>
    <dbReference type="NCBI Taxonomy" id="2819238"/>
    <lineage>
        <taxon>Bacteria</taxon>
        <taxon>Bacillati</taxon>
        <taxon>Actinomycetota</taxon>
        <taxon>Actinomycetes</taxon>
        <taxon>Micrococcales</taxon>
        <taxon>Pengzhenrongella</taxon>
    </lineage>
</organism>
<dbReference type="RefSeq" id="WP_227424669.1">
    <property type="nucleotide sequence ID" value="NZ_CP071868.1"/>
</dbReference>
<feature type="transmembrane region" description="Helical" evidence="1">
    <location>
        <begin position="273"/>
        <end position="299"/>
    </location>
</feature>
<feature type="transmembrane region" description="Helical" evidence="1">
    <location>
        <begin position="668"/>
        <end position="695"/>
    </location>
</feature>
<evidence type="ECO:0000313" key="2">
    <source>
        <dbReference type="EMBL" id="QTE30342.1"/>
    </source>
</evidence>
<accession>A0A8A4ZEE1</accession>
<proteinExistence type="predicted"/>
<feature type="transmembrane region" description="Helical" evidence="1">
    <location>
        <begin position="716"/>
        <end position="738"/>
    </location>
</feature>
<keyword evidence="1" id="KW-0812">Transmembrane</keyword>
<keyword evidence="3" id="KW-1185">Reference proteome</keyword>
<evidence type="ECO:0008006" key="4">
    <source>
        <dbReference type="Google" id="ProtNLM"/>
    </source>
</evidence>
<dbReference type="AlphaFoldDB" id="A0A8A4ZEE1"/>
<protein>
    <recommendedName>
        <fullName evidence="4">FtsX-like permease family protein</fullName>
    </recommendedName>
</protein>
<feature type="transmembrane region" description="Helical" evidence="1">
    <location>
        <begin position="750"/>
        <end position="769"/>
    </location>
</feature>
<keyword evidence="1" id="KW-0472">Membrane</keyword>
<name>A0A8A4ZEE1_9MICO</name>
<dbReference type="EMBL" id="CP071868">
    <property type="protein sequence ID" value="QTE30342.1"/>
    <property type="molecule type" value="Genomic_DNA"/>
</dbReference>
<keyword evidence="1" id="KW-1133">Transmembrane helix</keyword>
<reference evidence="2" key="1">
    <citation type="submission" date="2021-03" db="EMBL/GenBank/DDBJ databases">
        <title>Pengzhenrongella sicca gen. nov., sp. nov., a new member of suborder Micrococcineae isolated from High-Arctic tundra soil.</title>
        <authorList>
            <person name="Peng F."/>
        </authorList>
    </citation>
    <scope>NUCLEOTIDE SEQUENCE</scope>
    <source>
        <strain evidence="2">LRZ-2</strain>
    </source>
</reference>
<dbReference type="KEGG" id="psic:J4E96_04905"/>
<feature type="transmembrane region" description="Helical" evidence="1">
    <location>
        <begin position="361"/>
        <end position="378"/>
    </location>
</feature>
<feature type="transmembrane region" description="Helical" evidence="1">
    <location>
        <begin position="417"/>
        <end position="439"/>
    </location>
</feature>
<sequence>MTTPMLLRRLIVSRWRQALLTAALVATLCVPLVVSAIVAETSRRAIETSAAASLGGYRYAIQVMDGETVNPVLGRRDDLVYVRDESAVASRDGAQVPTTVRAVSHPGTRLAELTAGEWPDRPGEVAVSRFVAESLGAEVGSEIELPSGTVDVVGLTASSSDRAESTVLALDESMPIDTATLILTNTDVFADPKLAALGNQQLLTVRTVDLRAADDGELGSKLLMRGLQLPWYAAAAVLAAVVLPILGLQALRTRDDVDALMAAGMGRERAARIFGYAAVVTLVAGFVLGSLIGAVGTVLARDAAATLVGQWWASVAFPWPYLAAFAVGGVGTIALVVLVAPSLTTRLGSAVRWRPRLRRSRAALLAASWVVVTGLWWMTGIVPFQAAGIWGGLAALVLPIAVGYPRLVDRSVARRRVAETVTVAMLPVVLAASGTIWLFTSVAASSEHEAISAVESSAIPQPAGSLLAYQVPGDAAAGAVAAYRALGGHEVSVQVLPRESEQQFRAASASLVTCMIDLGITDTIDAPSSCTPHDTAASVNLLTLSDSVGLEEVRADPTLIKDGALGILVYQPGSSDAVGMEMVKATGEAQLGGNMPGAVINPGSALAARLGMVPGDGRLVAFLDFGDLSITQQAQFRSALGRIAPAAQVAEEGEYYARATTARTTGRVAAVVGALIAVLVIAFGGGAVVAADAVTRRNLLDLSAVRSKRRALSRRLLFAPGAAVVVASLCGLGSAWILGVHDGTGMGSVWVLPPLAALAAWVLVVRAYMSTPQVQ</sequence>
<dbReference type="Proteomes" id="UP000663937">
    <property type="component" value="Chromosome"/>
</dbReference>
<feature type="transmembrane region" description="Helical" evidence="1">
    <location>
        <begin position="384"/>
        <end position="405"/>
    </location>
</feature>
<feature type="transmembrane region" description="Helical" evidence="1">
    <location>
        <begin position="319"/>
        <end position="340"/>
    </location>
</feature>
<feature type="transmembrane region" description="Helical" evidence="1">
    <location>
        <begin position="231"/>
        <end position="252"/>
    </location>
</feature>
<evidence type="ECO:0000256" key="1">
    <source>
        <dbReference type="SAM" id="Phobius"/>
    </source>
</evidence>
<evidence type="ECO:0000313" key="3">
    <source>
        <dbReference type="Proteomes" id="UP000663937"/>
    </source>
</evidence>
<gene>
    <name evidence="2" type="ORF">J4E96_04905</name>
</gene>